<evidence type="ECO:0000256" key="10">
    <source>
        <dbReference type="SAM" id="MobiDB-lite"/>
    </source>
</evidence>
<evidence type="ECO:0000256" key="2">
    <source>
        <dbReference type="ARBA" id="ARBA00004286"/>
    </source>
</evidence>
<dbReference type="GO" id="GO:0005634">
    <property type="term" value="C:nucleus"/>
    <property type="evidence" value="ECO:0007669"/>
    <property type="project" value="UniProtKB-SubCell"/>
</dbReference>
<dbReference type="PANTHER" id="PTHR14222">
    <property type="entry name" value="CONDENSIN"/>
    <property type="match status" value="1"/>
</dbReference>
<dbReference type="Gene3D" id="1.25.10.10">
    <property type="entry name" value="Leucine-rich Repeat Variant"/>
    <property type="match status" value="1"/>
</dbReference>
<reference evidence="13 14" key="1">
    <citation type="submission" date="2017-06" db="EMBL/GenBank/DDBJ databases">
        <title>A platform for efficient transgenesis in Macrostomum lignano, a flatworm model organism for stem cell research.</title>
        <authorList>
            <person name="Berezikov E."/>
        </authorList>
    </citation>
    <scope>NUCLEOTIDE SEQUENCE [LARGE SCALE GENOMIC DNA]</scope>
    <source>
        <strain evidence="13">DV1</strain>
        <tissue evidence="13">Whole organism</tissue>
    </source>
</reference>
<dbReference type="STRING" id="282301.A0A267DQX9"/>
<dbReference type="OrthoDB" id="436262at2759"/>
<dbReference type="InterPro" id="IPR016024">
    <property type="entry name" value="ARM-type_fold"/>
</dbReference>
<proteinExistence type="inferred from homology"/>
<feature type="domain" description="Condensin complex subunit 1 C-terminal" evidence="11">
    <location>
        <begin position="1162"/>
        <end position="1321"/>
    </location>
</feature>
<evidence type="ECO:0000259" key="11">
    <source>
        <dbReference type="Pfam" id="PF12717"/>
    </source>
</evidence>
<evidence type="ECO:0000256" key="5">
    <source>
        <dbReference type="ARBA" id="ARBA00022618"/>
    </source>
</evidence>
<keyword evidence="4" id="KW-0158">Chromosome</keyword>
<comment type="subcellular location">
    <subcellularLocation>
        <location evidence="2">Chromosome</location>
    </subcellularLocation>
    <subcellularLocation>
        <location evidence="1">Nucleus</location>
    </subcellularLocation>
</comment>
<dbReference type="InterPro" id="IPR011989">
    <property type="entry name" value="ARM-like"/>
</dbReference>
<keyword evidence="6" id="KW-0498">Mitosis</keyword>
<dbReference type="InterPro" id="IPR024324">
    <property type="entry name" value="Condensin_cplx_su1_N"/>
</dbReference>
<feature type="compositionally biased region" description="Basic residues" evidence="10">
    <location>
        <begin position="1421"/>
        <end position="1430"/>
    </location>
</feature>
<keyword evidence="7" id="KW-0226">DNA condensation</keyword>
<feature type="compositionally biased region" description="Basic and acidic residues" evidence="10">
    <location>
        <begin position="1407"/>
        <end position="1420"/>
    </location>
</feature>
<dbReference type="InterPro" id="IPR032682">
    <property type="entry name" value="Cnd1_C"/>
</dbReference>
<dbReference type="InterPro" id="IPR026971">
    <property type="entry name" value="CND1/NCAPD3"/>
</dbReference>
<comment type="similarity">
    <text evidence="3">Belongs to the CND1 (condensin subunit 1) family.</text>
</comment>
<dbReference type="Pfam" id="PF12922">
    <property type="entry name" value="Cnd1_N"/>
    <property type="match status" value="1"/>
</dbReference>
<evidence type="ECO:0000256" key="3">
    <source>
        <dbReference type="ARBA" id="ARBA00009606"/>
    </source>
</evidence>
<dbReference type="PIRSF" id="PIRSF017127">
    <property type="entry name" value="Condensin_D2"/>
    <property type="match status" value="1"/>
</dbReference>
<feature type="compositionally biased region" description="Acidic residues" evidence="10">
    <location>
        <begin position="1068"/>
        <end position="1080"/>
    </location>
</feature>
<dbReference type="GO" id="GO:0010032">
    <property type="term" value="P:meiotic chromosome condensation"/>
    <property type="evidence" value="ECO:0007669"/>
    <property type="project" value="TreeGrafter"/>
</dbReference>
<evidence type="ECO:0000256" key="7">
    <source>
        <dbReference type="ARBA" id="ARBA00023067"/>
    </source>
</evidence>
<evidence type="ECO:0000256" key="6">
    <source>
        <dbReference type="ARBA" id="ARBA00022776"/>
    </source>
</evidence>
<dbReference type="GO" id="GO:0051301">
    <property type="term" value="P:cell division"/>
    <property type="evidence" value="ECO:0007669"/>
    <property type="project" value="UniProtKB-KW"/>
</dbReference>
<feature type="region of interest" description="Disordered" evidence="10">
    <location>
        <begin position="520"/>
        <end position="553"/>
    </location>
</feature>
<feature type="compositionally biased region" description="Acidic residues" evidence="10">
    <location>
        <begin position="530"/>
        <end position="553"/>
    </location>
</feature>
<accession>A0A267DQX9</accession>
<keyword evidence="9" id="KW-0131">Cell cycle</keyword>
<gene>
    <name evidence="13" type="ORF">BOX15_Mlig001111g1</name>
</gene>
<feature type="region of interest" description="Disordered" evidence="10">
    <location>
        <begin position="1043"/>
        <end position="1080"/>
    </location>
</feature>
<feature type="domain" description="Condensin complex subunit 1 N-terminal" evidence="12">
    <location>
        <begin position="80"/>
        <end position="247"/>
    </location>
</feature>
<name>A0A267DQX9_9PLAT</name>
<evidence type="ECO:0000256" key="4">
    <source>
        <dbReference type="ARBA" id="ARBA00022454"/>
    </source>
</evidence>
<dbReference type="GO" id="GO:0042393">
    <property type="term" value="F:histone binding"/>
    <property type="evidence" value="ECO:0007669"/>
    <property type="project" value="TreeGrafter"/>
</dbReference>
<comment type="caution">
    <text evidence="13">The sequence shown here is derived from an EMBL/GenBank/DDBJ whole genome shotgun (WGS) entry which is preliminary data.</text>
</comment>
<dbReference type="GO" id="GO:0000796">
    <property type="term" value="C:condensin complex"/>
    <property type="evidence" value="ECO:0007669"/>
    <property type="project" value="TreeGrafter"/>
</dbReference>
<protein>
    <submittedName>
        <fullName evidence="13">Uncharacterized protein</fullName>
    </submittedName>
</protein>
<keyword evidence="5" id="KW-0132">Cell division</keyword>
<dbReference type="GO" id="GO:0000779">
    <property type="term" value="C:condensed chromosome, centromeric region"/>
    <property type="evidence" value="ECO:0007669"/>
    <property type="project" value="TreeGrafter"/>
</dbReference>
<keyword evidence="14" id="KW-1185">Reference proteome</keyword>
<keyword evidence="8" id="KW-0539">Nucleus</keyword>
<evidence type="ECO:0000313" key="13">
    <source>
        <dbReference type="EMBL" id="PAA50942.1"/>
    </source>
</evidence>
<dbReference type="InterPro" id="IPR007673">
    <property type="entry name" value="Condensin_cplx_su1"/>
</dbReference>
<dbReference type="Pfam" id="PF12717">
    <property type="entry name" value="Cnd1"/>
    <property type="match status" value="1"/>
</dbReference>
<dbReference type="Proteomes" id="UP000215902">
    <property type="component" value="Unassembled WGS sequence"/>
</dbReference>
<feature type="region of interest" description="Disordered" evidence="10">
    <location>
        <begin position="1407"/>
        <end position="1483"/>
    </location>
</feature>
<evidence type="ECO:0000259" key="12">
    <source>
        <dbReference type="Pfam" id="PF12922"/>
    </source>
</evidence>
<dbReference type="SUPFAM" id="SSF48371">
    <property type="entry name" value="ARM repeat"/>
    <property type="match status" value="1"/>
</dbReference>
<feature type="compositionally biased region" description="Basic residues" evidence="10">
    <location>
        <begin position="1461"/>
        <end position="1474"/>
    </location>
</feature>
<dbReference type="PANTHER" id="PTHR14222:SF2">
    <property type="entry name" value="CONDENSIN COMPLEX SUBUNIT 1"/>
    <property type="match status" value="1"/>
</dbReference>
<evidence type="ECO:0000256" key="1">
    <source>
        <dbReference type="ARBA" id="ARBA00004123"/>
    </source>
</evidence>
<evidence type="ECO:0000256" key="9">
    <source>
        <dbReference type="ARBA" id="ARBA00023306"/>
    </source>
</evidence>
<evidence type="ECO:0000313" key="14">
    <source>
        <dbReference type="Proteomes" id="UP000215902"/>
    </source>
</evidence>
<feature type="non-terminal residue" evidence="13">
    <location>
        <position position="1"/>
    </location>
</feature>
<dbReference type="EMBL" id="NIVC01003531">
    <property type="protein sequence ID" value="PAA50942.1"/>
    <property type="molecule type" value="Genomic_DNA"/>
</dbReference>
<evidence type="ECO:0000256" key="8">
    <source>
        <dbReference type="ARBA" id="ARBA00023242"/>
    </source>
</evidence>
<organism evidence="13 14">
    <name type="scientific">Macrostomum lignano</name>
    <dbReference type="NCBI Taxonomy" id="282301"/>
    <lineage>
        <taxon>Eukaryota</taxon>
        <taxon>Metazoa</taxon>
        <taxon>Spiralia</taxon>
        <taxon>Lophotrochozoa</taxon>
        <taxon>Platyhelminthes</taxon>
        <taxon>Rhabditophora</taxon>
        <taxon>Macrostomorpha</taxon>
        <taxon>Macrostomida</taxon>
        <taxon>Macrostomidae</taxon>
        <taxon>Macrostomum</taxon>
    </lineage>
</organism>
<dbReference type="GO" id="GO:0007076">
    <property type="term" value="P:mitotic chromosome condensation"/>
    <property type="evidence" value="ECO:0007669"/>
    <property type="project" value="InterPro"/>
</dbReference>
<feature type="compositionally biased region" description="Low complexity" evidence="10">
    <location>
        <begin position="1431"/>
        <end position="1457"/>
    </location>
</feature>
<sequence length="1483" mass="161837">PTMSSSSQSVPEFFFPVAREDLQKRAPRQFYVSELFGAHSLPARLKECRGLLQSHRSLFPLHGFNALYSLLCHWQDIAQSAKEDAWDILAECCHFTVVSLAKSLGDVTGDSPGMSSDERCHARNALKMLMFLVTQQLELFEADLGSGKPIPGTKKGRKKKASSAACAEMIRLRWDDEVSGLVEQVKQLCLLQLHMLWEPPVIEEDFVNLIGDLCFRVLDNPSFIRIQEVREPVTSILTRLVRSYNYSRTGAIKLSQLLVMCEQPQPNQVVHLVNGFLAGQQNDMRCFVSAFLQELASYSSADLEKNTAGTGALCTFLVEFTQLHPDIAEQSLPHFKERLACDPYSLRNCVLSMISSILSKRYLSNSELDSKQRAKVDRYLDTLEEHVHDLNGFVRSRCLQIWLQIVEAKSLPYERMGRLVELIAGPQGSLLDTSAMARKHSMKILAAMLECNPAVRVPTDQLNADFEREVKILQELEASQDPELVQKELTWRRRIIPKVLQLLSQQVRSAAAASATDAAEAPAAARAADGDDSEGDAAAEDEEEEGIGEEETAEAVARRIYDNFQRNRVSRAIRLFALAHDAFTDNPIFSTRIEEVPNSDSQPASASQAEAQSQKLRVQAWTDRLKDIYMGEAYAANSRQSEACAQIAKQQTLIACLRQSLQFVEQVKSAIPFVVAMLGSSTQSDILEAVAFLLAGHQQGMAECAPGFKKMLGLVWSKEAAIKQAVVSAYEKMYTEVFVDQDAGIGPDEAEKLRVSAIVGSLSQLICSATLGDLLSLEKLVCEFVRSGVIDKPVVQGAWDKFARRAGNSSQDRRAAVILLGMMAAEEPGIVRANTQLLVSEGLCADCTDLQLVQYTCVALQRMAATPAKAKSAANAAAGSGVAAAPESCRMPTESDLFQRLLDIIVSSASGESRFWMPMMEQAVSVIYTLADSPDQLAASLIRRMARLLLDCSRRKSVTAAAAAATAEPADAIQLDDADAEAADAAVEMSDDGPEAPQPSLTLASSMLAKFVALVGHVALKVLVHLEVAVLAELKRRTALKEANKGGETGRASAVKASKRKSVQPASAEDELGLEGASADDQEAEQIRRLLDDVLLYDERHLLSHLAPLIVHVCEQPASFQSEQLQAAASLALAKLMLVSGKFCEQHLGLLFTLAEKSQSEVIRANLIVALGDLAKRFPNLVEPWTASLYGRLRDSSARVRLNALNTLSHLILNDMIKVKGQISEMTTCICDSQSRIAHLAKLFFSELSNKGNALYNVLPDIINRLSDAETHEDHFKEICDFLFPLIRGDRHCEQLVEKLCIRLRSAEQPRQWRDFAYCLNLMTYSERMLRKLLEHICTLADKLHETEVYNCFKAIAANAGRAAPQGPAAAAAAAAAGGGPGDLAGCLAELNAKIEEFHLKQVDNEEAMERAEKAAEKAAKKAHHRRKRSSAAASGANAAAAAAAAPAADGAGPSGAARGGSKRRAAAAARRRTAVFSDSESE</sequence>